<accession>L9Y3T0</accession>
<evidence type="ECO:0000313" key="4">
    <source>
        <dbReference type="Proteomes" id="UP000011613"/>
    </source>
</evidence>
<comment type="caution">
    <text evidence="2">The sequence shown here is derived from an EMBL/GenBank/DDBJ whole genome shotgun (WGS) entry which is preliminary data.</text>
</comment>
<dbReference type="InterPro" id="IPR043735">
    <property type="entry name" value="DUF5680"/>
</dbReference>
<name>L9Y3T0_NATGS</name>
<dbReference type="EMBL" id="PKKI01000020">
    <property type="protein sequence ID" value="PLK20585.1"/>
    <property type="molecule type" value="Genomic_DNA"/>
</dbReference>
<proteinExistence type="predicted"/>
<gene>
    <name evidence="2" type="ORF">C490_09843</name>
    <name evidence="3" type="ORF">CYV19_09085</name>
</gene>
<dbReference type="Proteomes" id="UP000011613">
    <property type="component" value="Unassembled WGS sequence"/>
</dbReference>
<dbReference type="AlphaFoldDB" id="L9Y3T0"/>
<reference evidence="3 5" key="2">
    <citation type="submission" date="2017-12" db="EMBL/GenBank/DDBJ databases">
        <title>The characterization of oligonucleotides binding to NgAgo.</title>
        <authorList>
            <person name="Jiang L."/>
            <person name="He B."/>
            <person name="Kang J."/>
            <person name="Yu M."/>
            <person name="Li N."/>
            <person name="Fang Y."/>
            <person name="Tang Z."/>
            <person name="Wu P."/>
            <person name="Yao P."/>
            <person name="Huang J."/>
        </authorList>
    </citation>
    <scope>NUCLEOTIDE SEQUENCE [LARGE SCALE GENOMIC DNA]</scope>
    <source>
        <strain evidence="3 5">SP2</strain>
        <tissue evidence="3">Freeze-dried powder thallus</tissue>
    </source>
</reference>
<dbReference type="Proteomes" id="UP000234484">
    <property type="component" value="Unassembled WGS sequence"/>
</dbReference>
<dbReference type="EMBL" id="AOIC01000071">
    <property type="protein sequence ID" value="ELY68367.1"/>
    <property type="molecule type" value="Genomic_DNA"/>
</dbReference>
<evidence type="ECO:0000313" key="5">
    <source>
        <dbReference type="Proteomes" id="UP000234484"/>
    </source>
</evidence>
<evidence type="ECO:0000313" key="2">
    <source>
        <dbReference type="EMBL" id="ELY68367.1"/>
    </source>
</evidence>
<feature type="domain" description="DUF5680" evidence="1">
    <location>
        <begin position="45"/>
        <end position="93"/>
    </location>
</feature>
<reference evidence="2 4" key="1">
    <citation type="journal article" date="2014" name="PLoS Genet.">
        <title>Phylogenetically driven sequencing of extremely halophilic archaea reveals strategies for static and dynamic osmo-response.</title>
        <authorList>
            <person name="Becker E.A."/>
            <person name="Seitzer P.M."/>
            <person name="Tritt A."/>
            <person name="Larsen D."/>
            <person name="Krusor M."/>
            <person name="Yao A.I."/>
            <person name="Wu D."/>
            <person name="Madern D."/>
            <person name="Eisen J.A."/>
            <person name="Darling A.E."/>
            <person name="Facciotti M.T."/>
        </authorList>
    </citation>
    <scope>NUCLEOTIDE SEQUENCE [LARGE SCALE GENOMIC DNA]</scope>
    <source>
        <strain evidence="2 4">SP2</strain>
    </source>
</reference>
<evidence type="ECO:0000313" key="3">
    <source>
        <dbReference type="EMBL" id="PLK20585.1"/>
    </source>
</evidence>
<protein>
    <recommendedName>
        <fullName evidence="1">DUF5680 domain-containing protein</fullName>
    </recommendedName>
</protein>
<evidence type="ECO:0000259" key="1">
    <source>
        <dbReference type="Pfam" id="PF18931"/>
    </source>
</evidence>
<sequence>MGDMTDLAEFVAEAHRNGYANTQADPGPNGGKVITYDRGEYSYRDHYSGSTAFVGHEVVTRDGKPVWGMSYYGDLTHEDADPDDVYAFLRDTRAGVP</sequence>
<organism evidence="2 4">
    <name type="scientific">Natronobacterium gregoryi (strain ATCC 43098 / DSM 3393 / CCM 3738 / CIP 104747 / IAM 13177 / JCM 8860 / NBRC 102187 / NCIMB 2189 / SP2)</name>
    <dbReference type="NCBI Taxonomy" id="797304"/>
    <lineage>
        <taxon>Archaea</taxon>
        <taxon>Methanobacteriati</taxon>
        <taxon>Methanobacteriota</taxon>
        <taxon>Stenosarchaea group</taxon>
        <taxon>Halobacteria</taxon>
        <taxon>Halobacteriales</taxon>
        <taxon>Natrialbaceae</taxon>
        <taxon>Natronobacterium</taxon>
    </lineage>
</organism>
<dbReference type="Pfam" id="PF18931">
    <property type="entry name" value="DUF5680"/>
    <property type="match status" value="1"/>
</dbReference>